<accession>A0A845AKT3</accession>
<evidence type="ECO:0000313" key="2">
    <source>
        <dbReference type="EMBL" id="MXP29465.1"/>
    </source>
</evidence>
<protein>
    <submittedName>
        <fullName evidence="2">Uncharacterized protein</fullName>
    </submittedName>
</protein>
<dbReference type="Proteomes" id="UP000439780">
    <property type="component" value="Unassembled WGS sequence"/>
</dbReference>
<dbReference type="RefSeq" id="WP_160753754.1">
    <property type="nucleotide sequence ID" value="NZ_WTYA01000008.1"/>
</dbReference>
<feature type="transmembrane region" description="Helical" evidence="1">
    <location>
        <begin position="89"/>
        <end position="111"/>
    </location>
</feature>
<dbReference type="AlphaFoldDB" id="A0A845AKT3"/>
<feature type="transmembrane region" description="Helical" evidence="1">
    <location>
        <begin position="132"/>
        <end position="155"/>
    </location>
</feature>
<sequence length="239" mass="25920">MSSRQIFGGIATLIGGLALALLIMVAIAGEQVSDPILLLITATVCIGALIWGATGAWQPPKLMKAGLLVPGMMLGISALMEASDRYPPLWPYSIGVMSSLIFGILMLAVSWRNIRSARNVIAENPNQLSRGDIYSVLSVGVLVGAMFFQPMLLLANGQNDAREPLSIKAHVTSAYKTKGSHSKDYVDLSGPARKFSSTMTSGEFEVSPWNFHDFHAGERACLMIHSGVLRFDWWSLKPR</sequence>
<reference evidence="2 3" key="1">
    <citation type="submission" date="2019-12" db="EMBL/GenBank/DDBJ databases">
        <title>Genomic-based taxomic classification of the family Erythrobacteraceae.</title>
        <authorList>
            <person name="Xu L."/>
        </authorList>
    </citation>
    <scope>NUCLEOTIDE SEQUENCE [LARGE SCALE GENOMIC DNA]</scope>
    <source>
        <strain evidence="2 3">KEMB 9005-328</strain>
    </source>
</reference>
<feature type="transmembrane region" description="Helical" evidence="1">
    <location>
        <begin position="35"/>
        <end position="53"/>
    </location>
</feature>
<keyword evidence="3" id="KW-1185">Reference proteome</keyword>
<feature type="transmembrane region" description="Helical" evidence="1">
    <location>
        <begin position="7"/>
        <end position="29"/>
    </location>
</feature>
<keyword evidence="1" id="KW-0472">Membrane</keyword>
<keyword evidence="1" id="KW-0812">Transmembrane</keyword>
<name>A0A845AKT3_9SPHN</name>
<evidence type="ECO:0000256" key="1">
    <source>
        <dbReference type="SAM" id="Phobius"/>
    </source>
</evidence>
<dbReference type="EMBL" id="WTYA01000008">
    <property type="protein sequence ID" value="MXP29465.1"/>
    <property type="molecule type" value="Genomic_DNA"/>
</dbReference>
<keyword evidence="1" id="KW-1133">Transmembrane helix</keyword>
<comment type="caution">
    <text evidence="2">The sequence shown here is derived from an EMBL/GenBank/DDBJ whole genome shotgun (WGS) entry which is preliminary data.</text>
</comment>
<proteinExistence type="predicted"/>
<dbReference type="OrthoDB" id="8477889at2"/>
<gene>
    <name evidence="2" type="ORF">GRI58_11615</name>
</gene>
<evidence type="ECO:0000313" key="3">
    <source>
        <dbReference type="Proteomes" id="UP000439780"/>
    </source>
</evidence>
<organism evidence="2 3">
    <name type="scientific">Qipengyuania algicida</name>
    <dbReference type="NCBI Taxonomy" id="1836209"/>
    <lineage>
        <taxon>Bacteria</taxon>
        <taxon>Pseudomonadati</taxon>
        <taxon>Pseudomonadota</taxon>
        <taxon>Alphaproteobacteria</taxon>
        <taxon>Sphingomonadales</taxon>
        <taxon>Erythrobacteraceae</taxon>
        <taxon>Qipengyuania</taxon>
    </lineage>
</organism>